<dbReference type="STRING" id="1291743.LOSG293_011140"/>
<protein>
    <submittedName>
        <fullName evidence="4">HD-superfamily hydrolase</fullName>
    </submittedName>
</protein>
<evidence type="ECO:0000256" key="2">
    <source>
        <dbReference type="ARBA" id="ARBA00022839"/>
    </source>
</evidence>
<dbReference type="InterPro" id="IPR004365">
    <property type="entry name" value="NA-bd_OB_tRNA"/>
</dbReference>
<proteinExistence type="predicted"/>
<dbReference type="InterPro" id="IPR050798">
    <property type="entry name" value="YhaM_exoribonuc/phosphodiest"/>
</dbReference>
<dbReference type="GO" id="GO:0003676">
    <property type="term" value="F:nucleic acid binding"/>
    <property type="evidence" value="ECO:0007669"/>
    <property type="project" value="InterPro"/>
</dbReference>
<dbReference type="PROSITE" id="PS51831">
    <property type="entry name" value="HD"/>
    <property type="match status" value="1"/>
</dbReference>
<dbReference type="RefSeq" id="WP_034525728.1">
    <property type="nucleotide sequence ID" value="NZ_BBAZ01000002.1"/>
</dbReference>
<dbReference type="CDD" id="cd04492">
    <property type="entry name" value="YhaM_OBF_like"/>
    <property type="match status" value="1"/>
</dbReference>
<dbReference type="Gene3D" id="2.40.50.140">
    <property type="entry name" value="Nucleic acid-binding proteins"/>
    <property type="match status" value="1"/>
</dbReference>
<reference evidence="4" key="1">
    <citation type="journal article" date="2014" name="Genome Announc.">
        <title>Draft Genome Sequence of Lactobacillus oryzae Strain SG293T.</title>
        <authorList>
            <person name="Tanizawa Y."/>
            <person name="Fujisawa T."/>
            <person name="Mochizuki T."/>
            <person name="Kaminuma E."/>
            <person name="Nakamura Y."/>
            <person name="Tohno M."/>
        </authorList>
    </citation>
    <scope>NUCLEOTIDE SEQUENCE [LARGE SCALE GENOMIC DNA]</scope>
    <source>
        <strain evidence="4">SG293</strain>
    </source>
</reference>
<dbReference type="PANTHER" id="PTHR37294:SF1">
    <property type="entry name" value="3'-5' EXORIBONUCLEASE YHAM"/>
    <property type="match status" value="1"/>
</dbReference>
<keyword evidence="2" id="KW-0540">Nuclease</keyword>
<dbReference type="CDD" id="cd00077">
    <property type="entry name" value="HDc"/>
    <property type="match status" value="1"/>
</dbReference>
<dbReference type="Pfam" id="PF01966">
    <property type="entry name" value="HD"/>
    <property type="match status" value="1"/>
</dbReference>
<evidence type="ECO:0000256" key="1">
    <source>
        <dbReference type="ARBA" id="ARBA00022801"/>
    </source>
</evidence>
<dbReference type="EMBL" id="BBJM01000001">
    <property type="protein sequence ID" value="GAK47015.1"/>
    <property type="molecule type" value="Genomic_DNA"/>
</dbReference>
<dbReference type="GO" id="GO:0031125">
    <property type="term" value="P:rRNA 3'-end processing"/>
    <property type="evidence" value="ECO:0007669"/>
    <property type="project" value="TreeGrafter"/>
</dbReference>
<keyword evidence="5" id="KW-1185">Reference proteome</keyword>
<keyword evidence="1 4" id="KW-0378">Hydrolase</keyword>
<dbReference type="InterPro" id="IPR012340">
    <property type="entry name" value="NA-bd_OB-fold"/>
</dbReference>
<dbReference type="PANTHER" id="PTHR37294">
    <property type="entry name" value="3'-5' EXORIBONUCLEASE YHAM"/>
    <property type="match status" value="1"/>
</dbReference>
<dbReference type="SUPFAM" id="SSF109604">
    <property type="entry name" value="HD-domain/PDEase-like"/>
    <property type="match status" value="1"/>
</dbReference>
<gene>
    <name evidence="4" type="ORF">LOSG293_011140</name>
</gene>
<keyword evidence="2" id="KW-0269">Exonuclease</keyword>
<evidence type="ECO:0000313" key="4">
    <source>
        <dbReference type="EMBL" id="GAK47015.1"/>
    </source>
</evidence>
<dbReference type="InterPro" id="IPR006674">
    <property type="entry name" value="HD_domain"/>
</dbReference>
<dbReference type="GO" id="GO:0004527">
    <property type="term" value="F:exonuclease activity"/>
    <property type="evidence" value="ECO:0007669"/>
    <property type="project" value="UniProtKB-KW"/>
</dbReference>
<sequence>MEKQLMAYQLGEKMESFVLLKAADVRTAKNNKQYIAFTFEDTSGEMVGMYWDASAQDIETFKAGRVVHLTGKREEYNGKAQVKILQLRLPAGGEPTDPGLFVTRAPMKKSDMVEEINQVLFEITNPTWNRIVRFLINKFQSAFFTFPAAKTNHHAYEGGLAYHTISILRLAHSVADQYPKVNAPLLYAAAIIHDLGKTVELSDPVTTQYTVKGNLLGHISLLDGEIVEACDTLKLDPTAEDVVLLRHMILSHHGLLEYGSPVRPQLLEAEILHDLDELDASIMAIQTGLDYTQPGEFSEKIFGMDNRRFFDFEGAGLTDKDTKKPES</sequence>
<accession>A0A081BG47</accession>
<dbReference type="AlphaFoldDB" id="A0A081BG47"/>
<evidence type="ECO:0000259" key="3">
    <source>
        <dbReference type="PROSITE" id="PS51831"/>
    </source>
</evidence>
<name>A0A081BG47_9LACO</name>
<evidence type="ECO:0000313" key="5">
    <source>
        <dbReference type="Proteomes" id="UP000028700"/>
    </source>
</evidence>
<dbReference type="Proteomes" id="UP000028700">
    <property type="component" value="Unassembled WGS sequence"/>
</dbReference>
<dbReference type="Gene3D" id="1.10.3210.10">
    <property type="entry name" value="Hypothetical protein af1432"/>
    <property type="match status" value="1"/>
</dbReference>
<dbReference type="eggNOG" id="COG3481">
    <property type="taxonomic scope" value="Bacteria"/>
</dbReference>
<organism evidence="4 5">
    <name type="scientific">Secundilactobacillus oryzae JCM 18671</name>
    <dbReference type="NCBI Taxonomy" id="1291743"/>
    <lineage>
        <taxon>Bacteria</taxon>
        <taxon>Bacillati</taxon>
        <taxon>Bacillota</taxon>
        <taxon>Bacilli</taxon>
        <taxon>Lactobacillales</taxon>
        <taxon>Lactobacillaceae</taxon>
        <taxon>Secundilactobacillus</taxon>
    </lineage>
</organism>
<dbReference type="Pfam" id="PF01336">
    <property type="entry name" value="tRNA_anti-codon"/>
    <property type="match status" value="1"/>
</dbReference>
<feature type="domain" description="HD" evidence="3">
    <location>
        <begin position="160"/>
        <end position="281"/>
    </location>
</feature>
<comment type="caution">
    <text evidence="4">The sequence shown here is derived from an EMBL/GenBank/DDBJ whole genome shotgun (WGS) entry which is preliminary data.</text>
</comment>
<dbReference type="FunFam" id="1.10.3210.10:FF:000008">
    <property type="entry name" value="3'-5' exoribonuclease YhaM"/>
    <property type="match status" value="1"/>
</dbReference>
<dbReference type="OrthoDB" id="9778453at2"/>
<dbReference type="SMART" id="SM00471">
    <property type="entry name" value="HDc"/>
    <property type="match status" value="1"/>
</dbReference>
<dbReference type="InterPro" id="IPR003607">
    <property type="entry name" value="HD/PDEase_dom"/>
</dbReference>